<dbReference type="SUPFAM" id="SSF52317">
    <property type="entry name" value="Class I glutamine amidotransferase-like"/>
    <property type="match status" value="1"/>
</dbReference>
<dbReference type="PROSITE" id="PS01124">
    <property type="entry name" value="HTH_ARAC_FAMILY_2"/>
    <property type="match status" value="1"/>
</dbReference>
<evidence type="ECO:0000313" key="2">
    <source>
        <dbReference type="EMBL" id="ORB66138.1"/>
    </source>
</evidence>
<dbReference type="PANTHER" id="PTHR43130:SF11">
    <property type="entry name" value="TRANSCRIPTIONAL REGULATORY PROTEIN"/>
    <property type="match status" value="1"/>
</dbReference>
<evidence type="ECO:0000259" key="1">
    <source>
        <dbReference type="PROSITE" id="PS01124"/>
    </source>
</evidence>
<dbReference type="RefSeq" id="WP_083125312.1">
    <property type="nucleotide sequence ID" value="NZ_MVIM01000004.1"/>
</dbReference>
<dbReference type="Pfam" id="PF12833">
    <property type="entry name" value="HTH_18"/>
    <property type="match status" value="1"/>
</dbReference>
<dbReference type="GO" id="GO:0043565">
    <property type="term" value="F:sequence-specific DNA binding"/>
    <property type="evidence" value="ECO:0007669"/>
    <property type="project" value="InterPro"/>
</dbReference>
<dbReference type="Proteomes" id="UP000192411">
    <property type="component" value="Unassembled WGS sequence"/>
</dbReference>
<sequence>MHVGVIAIPSCWDSGLVTLLDVLRGANTAIPQVDRDIPEIQVSTVGVTDEPIRTAGGLLAPIDIGADDDRLHSLDLLVVPALAVNTPNGIVDALLREDVLAIRRTARDWALDGRLLAAACTGTFVLADAGILDSKLATTSWWLVDEFRRRFPRVTLDMSRMVVADGTVTTAGAAFAHIDLAMHIVASVSPQLADATAAFLLFDQRPARSVNAAHTYLETADQLVIDFEAWIRANLDRDISVPAAAYAIGTTRRTLERRVRDQLGLTPYRLIQRLRVERANHLRQTTSLHLDQIAAMVGYRNAAALRTPMKALRHGGFDTPEKSLD</sequence>
<dbReference type="InterPro" id="IPR052158">
    <property type="entry name" value="INH-QAR"/>
</dbReference>
<dbReference type="STRING" id="75922.BST47_09660"/>
<dbReference type="InterPro" id="IPR018060">
    <property type="entry name" value="HTH_AraC"/>
</dbReference>
<dbReference type="GO" id="GO:0003700">
    <property type="term" value="F:DNA-binding transcription factor activity"/>
    <property type="evidence" value="ECO:0007669"/>
    <property type="project" value="InterPro"/>
</dbReference>
<name>A0A1X0JTF5_9MYCO</name>
<keyword evidence="3" id="KW-1185">Reference proteome</keyword>
<accession>A0A1X0JTF5</accession>
<proteinExistence type="predicted"/>
<protein>
    <recommendedName>
        <fullName evidence="1">HTH araC/xylS-type domain-containing protein</fullName>
    </recommendedName>
</protein>
<evidence type="ECO:0000313" key="3">
    <source>
        <dbReference type="Proteomes" id="UP000192411"/>
    </source>
</evidence>
<dbReference type="Gene3D" id="1.10.10.60">
    <property type="entry name" value="Homeodomain-like"/>
    <property type="match status" value="1"/>
</dbReference>
<dbReference type="Pfam" id="PF01965">
    <property type="entry name" value="DJ-1_PfpI"/>
    <property type="match status" value="1"/>
</dbReference>
<dbReference type="EMBL" id="MVIM01000004">
    <property type="protein sequence ID" value="ORB66138.1"/>
    <property type="molecule type" value="Genomic_DNA"/>
</dbReference>
<dbReference type="InterPro" id="IPR029062">
    <property type="entry name" value="Class_I_gatase-like"/>
</dbReference>
<dbReference type="PANTHER" id="PTHR43130">
    <property type="entry name" value="ARAC-FAMILY TRANSCRIPTIONAL REGULATOR"/>
    <property type="match status" value="1"/>
</dbReference>
<dbReference type="SMART" id="SM00342">
    <property type="entry name" value="HTH_ARAC"/>
    <property type="match status" value="1"/>
</dbReference>
<dbReference type="AlphaFoldDB" id="A0A1X0JTF5"/>
<dbReference type="InterPro" id="IPR002818">
    <property type="entry name" value="DJ-1/PfpI"/>
</dbReference>
<feature type="domain" description="HTH araC/xylS-type" evidence="1">
    <location>
        <begin position="225"/>
        <end position="305"/>
    </location>
</feature>
<dbReference type="OrthoDB" id="3194870at2"/>
<reference evidence="2 3" key="1">
    <citation type="submission" date="2017-02" db="EMBL/GenBank/DDBJ databases">
        <title>The new phylogeny of genus Mycobacterium.</title>
        <authorList>
            <person name="Tortoli E."/>
            <person name="Trovato A."/>
            <person name="Cirillo D.M."/>
        </authorList>
    </citation>
    <scope>NUCLEOTIDE SEQUENCE [LARGE SCALE GENOMIC DNA]</scope>
    <source>
        <strain evidence="2 3">DSM 44338</strain>
    </source>
</reference>
<gene>
    <name evidence="2" type="ORF">BST47_09660</name>
</gene>
<dbReference type="Gene3D" id="3.40.50.880">
    <property type="match status" value="1"/>
</dbReference>
<organism evidence="2 3">
    <name type="scientific">Mycolicibacterium tusciae</name>
    <dbReference type="NCBI Taxonomy" id="75922"/>
    <lineage>
        <taxon>Bacteria</taxon>
        <taxon>Bacillati</taxon>
        <taxon>Actinomycetota</taxon>
        <taxon>Actinomycetes</taxon>
        <taxon>Mycobacteriales</taxon>
        <taxon>Mycobacteriaceae</taxon>
        <taxon>Mycolicibacterium</taxon>
    </lineage>
</organism>
<comment type="caution">
    <text evidence="2">The sequence shown here is derived from an EMBL/GenBank/DDBJ whole genome shotgun (WGS) entry which is preliminary data.</text>
</comment>